<dbReference type="Gene3D" id="3.30.420.250">
    <property type="match status" value="1"/>
</dbReference>
<gene>
    <name evidence="1" type="ORF">FHG64_02040</name>
</gene>
<dbReference type="Pfam" id="PF12864">
    <property type="entry name" value="DUF3822"/>
    <property type="match status" value="1"/>
</dbReference>
<dbReference type="KEGG" id="afla:FHG64_02040"/>
<dbReference type="Gene3D" id="3.30.420.260">
    <property type="match status" value="1"/>
</dbReference>
<dbReference type="Proteomes" id="UP000309016">
    <property type="component" value="Chromosome"/>
</dbReference>
<reference evidence="1 2" key="1">
    <citation type="submission" date="2019-06" db="EMBL/GenBank/DDBJ databases">
        <title>Complete genome sequence of Antarcticibacterium flavum KCTC 52984T from an Antarctic marine sediment.</title>
        <authorList>
            <person name="Lee Y.M."/>
            <person name="Shin S.C."/>
        </authorList>
    </citation>
    <scope>NUCLEOTIDE SEQUENCE [LARGE SCALE GENOMIC DNA]</scope>
    <source>
        <strain evidence="1 2">KCTC 52984</strain>
    </source>
</reference>
<proteinExistence type="predicted"/>
<dbReference type="CDD" id="cd24013">
    <property type="entry name" value="ASKHA_ATPase_BT3980-like"/>
    <property type="match status" value="1"/>
</dbReference>
<protein>
    <submittedName>
        <fullName evidence="1">DUF3822 family protein</fullName>
    </submittedName>
</protein>
<dbReference type="AlphaFoldDB" id="A0A5B7X0Y8"/>
<evidence type="ECO:0000313" key="2">
    <source>
        <dbReference type="Proteomes" id="UP000309016"/>
    </source>
</evidence>
<accession>A0A5B7X0Y8</accession>
<dbReference type="RefSeq" id="WP_139064849.1">
    <property type="nucleotide sequence ID" value="NZ_CP040812.1"/>
</dbReference>
<keyword evidence="2" id="KW-1185">Reference proteome</keyword>
<dbReference type="OrthoDB" id="658622at2"/>
<sequence>MEKEESSKENNSNLKMSIQVRLNGLSFCTRDSTTGEITWYYNEDFNKEYNPVKILQHIEKLYNTVEQLNFPVRDVNLLFSHDLYTFVPKEFFVEDEASTYLKFSTKILKTDVVAHDHLEDRELVNVYIPYTNINNFFFEKYGEFEFRHSSSVLVEEAFKIGENKSTKAILNSFKGYYDLVIVKGNDLLFCNTFTYDTKEDFIYYLLFTLEQLKLEPESLDLYLLGNITEDSPNYKILYTYVKYLHFLEVPFSGQNEKFNNPLLVREAFLQLKSLE</sequence>
<dbReference type="EMBL" id="CP040812">
    <property type="protein sequence ID" value="QCY68273.1"/>
    <property type="molecule type" value="Genomic_DNA"/>
</dbReference>
<dbReference type="InterPro" id="IPR024213">
    <property type="entry name" value="DUF3822"/>
</dbReference>
<organism evidence="1 2">
    <name type="scientific">Antarcticibacterium flavum</name>
    <dbReference type="NCBI Taxonomy" id="2058175"/>
    <lineage>
        <taxon>Bacteria</taxon>
        <taxon>Pseudomonadati</taxon>
        <taxon>Bacteroidota</taxon>
        <taxon>Flavobacteriia</taxon>
        <taxon>Flavobacteriales</taxon>
        <taxon>Flavobacteriaceae</taxon>
        <taxon>Antarcticibacterium</taxon>
    </lineage>
</organism>
<evidence type="ECO:0000313" key="1">
    <source>
        <dbReference type="EMBL" id="QCY68273.1"/>
    </source>
</evidence>
<name>A0A5B7X0Y8_9FLAO</name>